<dbReference type="PROSITE" id="PS50208">
    <property type="entry name" value="CASPASE_P20"/>
    <property type="match status" value="1"/>
</dbReference>
<accession>A0A7X9XBS5</accession>
<comment type="caution">
    <text evidence="2">The sequence shown here is derived from an EMBL/GenBank/DDBJ whole genome shotgun (WGS) entry which is preliminary data.</text>
</comment>
<dbReference type="Gene3D" id="1.25.40.10">
    <property type="entry name" value="Tetratricopeptide repeat domain"/>
    <property type="match status" value="1"/>
</dbReference>
<dbReference type="InterPro" id="IPR001309">
    <property type="entry name" value="Pept_C14_p20"/>
</dbReference>
<keyword evidence="3" id="KW-1185">Reference proteome</keyword>
<dbReference type="PANTHER" id="PTHR22576:SF37">
    <property type="entry name" value="MUCOSA-ASSOCIATED LYMPHOID TISSUE LYMPHOMA TRANSLOCATION PROTEIN 1"/>
    <property type="match status" value="1"/>
</dbReference>
<gene>
    <name evidence="2" type="ORF">HHU12_23215</name>
</gene>
<dbReference type="RefSeq" id="WP_169659132.1">
    <property type="nucleotide sequence ID" value="NZ_JABANE010000079.1"/>
</dbReference>
<dbReference type="InterPro" id="IPR052039">
    <property type="entry name" value="Caspase-related_regulators"/>
</dbReference>
<dbReference type="Proteomes" id="UP000576082">
    <property type="component" value="Unassembled WGS sequence"/>
</dbReference>
<dbReference type="InterPro" id="IPR029030">
    <property type="entry name" value="Caspase-like_dom_sf"/>
</dbReference>
<dbReference type="InterPro" id="IPR011990">
    <property type="entry name" value="TPR-like_helical_dom_sf"/>
</dbReference>
<evidence type="ECO:0000313" key="2">
    <source>
        <dbReference type="EMBL" id="NME70904.1"/>
    </source>
</evidence>
<evidence type="ECO:0000313" key="3">
    <source>
        <dbReference type="Proteomes" id="UP000576082"/>
    </source>
</evidence>
<proteinExistence type="predicted"/>
<reference evidence="2 3" key="1">
    <citation type="submission" date="2020-04" db="EMBL/GenBank/DDBJ databases">
        <title>Flammeovirga sp. SR4, a novel species isolated from seawater.</title>
        <authorList>
            <person name="Wang X."/>
        </authorList>
    </citation>
    <scope>NUCLEOTIDE SEQUENCE [LARGE SCALE GENOMIC DNA]</scope>
    <source>
        <strain evidence="2 3">ATCC 23126</strain>
    </source>
</reference>
<name>A0A7X9XBS5_9BACT</name>
<dbReference type="EMBL" id="JABANE010000079">
    <property type="protein sequence ID" value="NME70904.1"/>
    <property type="molecule type" value="Genomic_DNA"/>
</dbReference>
<dbReference type="AlphaFoldDB" id="A0A7X9XBS5"/>
<dbReference type="GO" id="GO:0006508">
    <property type="term" value="P:proteolysis"/>
    <property type="evidence" value="ECO:0007669"/>
    <property type="project" value="InterPro"/>
</dbReference>
<dbReference type="Gene3D" id="3.40.50.1460">
    <property type="match status" value="1"/>
</dbReference>
<feature type="domain" description="Caspase family p20" evidence="1">
    <location>
        <begin position="53"/>
        <end position="187"/>
    </location>
</feature>
<dbReference type="InterPro" id="IPR011600">
    <property type="entry name" value="Pept_C14_caspase"/>
</dbReference>
<dbReference type="Pfam" id="PF00656">
    <property type="entry name" value="Peptidase_C14"/>
    <property type="match status" value="1"/>
</dbReference>
<protein>
    <submittedName>
        <fullName evidence="2">Caspase family protein</fullName>
    </submittedName>
</protein>
<organism evidence="2 3">
    <name type="scientific">Flammeovirga aprica JL-4</name>
    <dbReference type="NCBI Taxonomy" id="694437"/>
    <lineage>
        <taxon>Bacteria</taxon>
        <taxon>Pseudomonadati</taxon>
        <taxon>Bacteroidota</taxon>
        <taxon>Cytophagia</taxon>
        <taxon>Cytophagales</taxon>
        <taxon>Flammeovirgaceae</taxon>
        <taxon>Flammeovirga</taxon>
    </lineage>
</organism>
<dbReference type="GO" id="GO:0004197">
    <property type="term" value="F:cysteine-type endopeptidase activity"/>
    <property type="evidence" value="ECO:0007669"/>
    <property type="project" value="InterPro"/>
</dbReference>
<dbReference type="PANTHER" id="PTHR22576">
    <property type="entry name" value="MUCOSA ASSOCIATED LYMPHOID TISSUE LYMPHOMA TRANSLOCATION PROTEIN 1/PARACASPASE"/>
    <property type="match status" value="1"/>
</dbReference>
<dbReference type="SUPFAM" id="SSF52129">
    <property type="entry name" value="Caspase-like"/>
    <property type="match status" value="1"/>
</dbReference>
<evidence type="ECO:0000259" key="1">
    <source>
        <dbReference type="PROSITE" id="PS50208"/>
    </source>
</evidence>
<sequence length="516" mass="59624">MLYRSTYKNQTSQKVLFLLYILFANITISVGQTDRSIVVNPAYEHEFQKGVNSKKYALLVGTDEYDNFTMLNNPIHDVEDIGKVLSEKYGFTINILRNPSSNQLLSTLKEYRKKLKRNDRFLLYIAGHGTYDNIFYKEGFLVMKETKNETEDPNLLTYLPFQHVKNIADNLPSQQVMLMVDVCFGGAFNENIQRNRSASSRNYHWNANVFLQKQLKDKGRFVLSSGRLNTVPDGAFGSHSPFARDLIKALEDNASDSIVTAQKLQLELLTLSSNPILGYFGETNGMSDFVFKARSSSSKVNEKERIDLLVNMYYGNLKELSLEFFKQRFINTVALQKIADEFHDMAKNGNVEASFWVAYMNHRGHGIRLDANEKNRFIQLAYDTFYTEHFENMNDEHILLLTMLQSEGMMKIENHYRLQNQITSSLSEEHPISYYYAGRYCLKQSKLKHAYVNLLKGAKKGNAFCQFELSFLIYREKDKLENLGYTDLNYKDWLLEASRNGLRKATDVMNSQGITE</sequence>